<organism evidence="1 2">
    <name type="scientific">Methylobacterium bullatum</name>
    <dbReference type="NCBI Taxonomy" id="570505"/>
    <lineage>
        <taxon>Bacteria</taxon>
        <taxon>Pseudomonadati</taxon>
        <taxon>Pseudomonadota</taxon>
        <taxon>Alphaproteobacteria</taxon>
        <taxon>Hyphomicrobiales</taxon>
        <taxon>Methylobacteriaceae</taxon>
        <taxon>Methylobacterium</taxon>
    </lineage>
</organism>
<accession>A0AAV4ZBQ6</accession>
<reference evidence="1" key="1">
    <citation type="journal article" date="2016" name="Front. Microbiol.">
        <title>Genome Sequence of the Piezophilic, Mesophilic Sulfate-Reducing Bacterium Desulfovibrio indicus J2T.</title>
        <authorList>
            <person name="Cao J."/>
            <person name="Maignien L."/>
            <person name="Shao Z."/>
            <person name="Alain K."/>
            <person name="Jebbar M."/>
        </authorList>
    </citation>
    <scope>NUCLEOTIDE SEQUENCE</scope>
    <source>
        <strain evidence="1">DSM 21893</strain>
    </source>
</reference>
<proteinExistence type="predicted"/>
<dbReference type="Proteomes" id="UP001055307">
    <property type="component" value="Unassembled WGS sequence"/>
</dbReference>
<comment type="caution">
    <text evidence="1">The sequence shown here is derived from an EMBL/GenBank/DDBJ whole genome shotgun (WGS) entry which is preliminary data.</text>
</comment>
<reference evidence="1" key="2">
    <citation type="submission" date="2021-08" db="EMBL/GenBank/DDBJ databases">
        <authorList>
            <person name="Tani A."/>
            <person name="Ola A."/>
            <person name="Ogura Y."/>
            <person name="Katsura K."/>
            <person name="Hayashi T."/>
        </authorList>
    </citation>
    <scope>NUCLEOTIDE SEQUENCE</scope>
    <source>
        <strain evidence="1">DSM 21893</strain>
    </source>
</reference>
<dbReference type="AlphaFoldDB" id="A0AAV4ZBQ6"/>
<name>A0AAV4ZBQ6_9HYPH</name>
<evidence type="ECO:0000313" key="2">
    <source>
        <dbReference type="Proteomes" id="UP001055307"/>
    </source>
</evidence>
<sequence>MARNALKKTGATGMKIAVDDCYRSAARQRGESAVLRCYAIQRSAGDLDEAFSRISGVDVREPSLTKGAALVRAINALKDRGVPEDTAHQTIAIWDFYGREDN</sequence>
<evidence type="ECO:0000313" key="1">
    <source>
        <dbReference type="EMBL" id="GJD41306.1"/>
    </source>
</evidence>
<gene>
    <name evidence="1" type="ORF">OICFNHDK_3789</name>
</gene>
<protein>
    <submittedName>
        <fullName evidence="1">Uncharacterized protein</fullName>
    </submittedName>
</protein>
<keyword evidence="2" id="KW-1185">Reference proteome</keyword>
<dbReference type="EMBL" id="BPQF01000019">
    <property type="protein sequence ID" value="GJD41306.1"/>
    <property type="molecule type" value="Genomic_DNA"/>
</dbReference>